<feature type="compositionally biased region" description="Polar residues" evidence="1">
    <location>
        <begin position="277"/>
        <end position="302"/>
    </location>
</feature>
<dbReference type="PANTHER" id="PTHR33349">
    <property type="entry name" value="EMB|CAB62594.1"/>
    <property type="match status" value="1"/>
</dbReference>
<gene>
    <name evidence="4" type="primary">LOC110418512</name>
</gene>
<proteinExistence type="predicted"/>
<organism evidence="3 4">
    <name type="scientific">Herrania umbratica</name>
    <dbReference type="NCBI Taxonomy" id="108875"/>
    <lineage>
        <taxon>Eukaryota</taxon>
        <taxon>Viridiplantae</taxon>
        <taxon>Streptophyta</taxon>
        <taxon>Embryophyta</taxon>
        <taxon>Tracheophyta</taxon>
        <taxon>Spermatophyta</taxon>
        <taxon>Magnoliopsida</taxon>
        <taxon>eudicotyledons</taxon>
        <taxon>Gunneridae</taxon>
        <taxon>Pentapetalae</taxon>
        <taxon>rosids</taxon>
        <taxon>malvids</taxon>
        <taxon>Malvales</taxon>
        <taxon>Malvaceae</taxon>
        <taxon>Byttnerioideae</taxon>
        <taxon>Herrania</taxon>
    </lineage>
</organism>
<accession>A0A6J1AJB3</accession>
<dbReference type="Proteomes" id="UP000504621">
    <property type="component" value="Unplaced"/>
</dbReference>
<dbReference type="AlphaFoldDB" id="A0A6J1AJB3"/>
<feature type="compositionally biased region" description="Low complexity" evidence="1">
    <location>
        <begin position="512"/>
        <end position="527"/>
    </location>
</feature>
<feature type="compositionally biased region" description="Basic and acidic residues" evidence="1">
    <location>
        <begin position="88"/>
        <end position="105"/>
    </location>
</feature>
<dbReference type="GO" id="GO:0005516">
    <property type="term" value="F:calmodulin binding"/>
    <property type="evidence" value="ECO:0007669"/>
    <property type="project" value="InterPro"/>
</dbReference>
<dbReference type="OrthoDB" id="766386at2759"/>
<dbReference type="Pfam" id="PF07839">
    <property type="entry name" value="CaM_binding"/>
    <property type="match status" value="1"/>
</dbReference>
<feature type="compositionally biased region" description="Low complexity" evidence="1">
    <location>
        <begin position="331"/>
        <end position="349"/>
    </location>
</feature>
<evidence type="ECO:0000259" key="2">
    <source>
        <dbReference type="SMART" id="SM01054"/>
    </source>
</evidence>
<feature type="region of interest" description="Disordered" evidence="1">
    <location>
        <begin position="66"/>
        <end position="109"/>
    </location>
</feature>
<feature type="region of interest" description="Disordered" evidence="1">
    <location>
        <begin position="259"/>
        <end position="312"/>
    </location>
</feature>
<feature type="compositionally biased region" description="Basic and acidic residues" evidence="1">
    <location>
        <begin position="133"/>
        <end position="162"/>
    </location>
</feature>
<feature type="compositionally biased region" description="Basic and acidic residues" evidence="1">
    <location>
        <begin position="529"/>
        <end position="538"/>
    </location>
</feature>
<evidence type="ECO:0000313" key="4">
    <source>
        <dbReference type="RefSeq" id="XP_021286931.1"/>
    </source>
</evidence>
<reference evidence="4" key="1">
    <citation type="submission" date="2025-08" db="UniProtKB">
        <authorList>
            <consortium name="RefSeq"/>
        </authorList>
    </citation>
    <scope>IDENTIFICATION</scope>
    <source>
        <tissue evidence="4">Leaf</tissue>
    </source>
</reference>
<dbReference type="SMART" id="SM01054">
    <property type="entry name" value="CaM_binding"/>
    <property type="match status" value="1"/>
</dbReference>
<feature type="region of interest" description="Disordered" evidence="1">
    <location>
        <begin position="126"/>
        <end position="242"/>
    </location>
</feature>
<evidence type="ECO:0000313" key="3">
    <source>
        <dbReference type="Proteomes" id="UP000504621"/>
    </source>
</evidence>
<feature type="domain" description="Calmodulin-binding" evidence="2">
    <location>
        <begin position="651"/>
        <end position="770"/>
    </location>
</feature>
<dbReference type="RefSeq" id="XP_021286931.1">
    <property type="nucleotide sequence ID" value="XM_021431256.1"/>
</dbReference>
<feature type="region of interest" description="Disordered" evidence="1">
    <location>
        <begin position="511"/>
        <end position="553"/>
    </location>
</feature>
<feature type="compositionally biased region" description="Basic and acidic residues" evidence="1">
    <location>
        <begin position="362"/>
        <end position="377"/>
    </location>
</feature>
<dbReference type="PANTHER" id="PTHR33349:SF41">
    <property type="entry name" value="EMB|CAB62594.1"/>
    <property type="match status" value="1"/>
</dbReference>
<keyword evidence="3" id="KW-1185">Reference proteome</keyword>
<sequence length="789" mass="87250">MMVEAIIDIPAIPKINEIESVSTRRHSTGKVIMPSGGVTAISRYLRTSQGSCHDICKYGTGCNLETESKSRRSSMPKIITPKRGAGQTRERTESKLGERRKKSEVSLKLSSDFNIQEPEYPVVIKSTKRQGGHHVENTETNLTDRKKSEINLKPSDDTKPQKPDYSVVSLKPSPDDLVDIKTIAEEGEVQDEENAGTKLSKGDKKPDVSQKTSPDSKSQKPVDPDRIGREASSWSGKEFVSPKQVPLLLRETDFAVAHARDSKLKRQSKPYSPLKQACSSGKQNIEGSKSKETNVMSMTSLGVSGGRNKGERTISEGMRNFMIGEKKNVVPSSVSLSPKKSSNSVSSMNAKKKKSRGVCRSKKQENSKKIKPEKSCGKDAIGSKNVTGVSHLTDQENAQKSYSKQTSISDIPEKTLYIIESNPENKPAKSLQSSFHVSDLSTMPSSFSKDKSVKHTGYGIPIGQSPRSYEKKNMIYRPKGIHARGLPPSLSLLPGKKGLASTPYGLNVTQPSLTSSSSLASSKSIHSYDSSEHDEVAAKKQTSSSKMMCKGRPKRALVTTLNDKHLQGEKMNFQRGKVIEVPLEGCTPRRLAFKQRMLTDNRNDDNQKGEVEDCTPRRLKFRKRVLINNGNGDNQNGRCEEFIPRRLNFRRRALVDDRNSDNQNGRGEDYTPRKLKFRPRVLDHSKNGNILNSEGYTSKNNSVGKEADIGQDNAIEVQSDKISLRHSDVKEKKNSGILYNNVIEETASRLVRTKSSKVKALVSAFESVISLLDTSFSETNNICGVTEGL</sequence>
<evidence type="ECO:0000256" key="1">
    <source>
        <dbReference type="SAM" id="MobiDB-lite"/>
    </source>
</evidence>
<protein>
    <submittedName>
        <fullName evidence="4">Uncharacterized protein LOC110418512</fullName>
    </submittedName>
</protein>
<dbReference type="GeneID" id="110418512"/>
<feature type="compositionally biased region" description="Polar residues" evidence="1">
    <location>
        <begin position="384"/>
        <end position="406"/>
    </location>
</feature>
<name>A0A6J1AJB3_9ROSI</name>
<feature type="compositionally biased region" description="Basic residues" evidence="1">
    <location>
        <begin position="350"/>
        <end position="361"/>
    </location>
</feature>
<feature type="compositionally biased region" description="Acidic residues" evidence="1">
    <location>
        <begin position="185"/>
        <end position="194"/>
    </location>
</feature>
<feature type="compositionally biased region" description="Basic and acidic residues" evidence="1">
    <location>
        <begin position="217"/>
        <end position="229"/>
    </location>
</feature>
<feature type="region of interest" description="Disordered" evidence="1">
    <location>
        <begin position="331"/>
        <end position="406"/>
    </location>
</feature>
<dbReference type="InterPro" id="IPR012417">
    <property type="entry name" value="CaM-bd_dom_pln"/>
</dbReference>